<dbReference type="InterPro" id="IPR002524">
    <property type="entry name" value="Cation_efflux"/>
</dbReference>
<proteinExistence type="inferred from homology"/>
<dbReference type="NCBIfam" id="TIGR01297">
    <property type="entry name" value="CDF"/>
    <property type="match status" value="1"/>
</dbReference>
<dbReference type="SUPFAM" id="SSF161111">
    <property type="entry name" value="Cation efflux protein transmembrane domain-like"/>
    <property type="match status" value="1"/>
</dbReference>
<feature type="transmembrane region" description="Helical" evidence="8">
    <location>
        <begin position="187"/>
        <end position="206"/>
    </location>
</feature>
<accession>A0A399G0J2</accession>
<evidence type="ECO:0000256" key="4">
    <source>
        <dbReference type="ARBA" id="ARBA00022692"/>
    </source>
</evidence>
<evidence type="ECO:0000259" key="9">
    <source>
        <dbReference type="Pfam" id="PF01545"/>
    </source>
</evidence>
<dbReference type="InterPro" id="IPR027469">
    <property type="entry name" value="Cation_efflux_TMD_sf"/>
</dbReference>
<evidence type="ECO:0000256" key="8">
    <source>
        <dbReference type="SAM" id="Phobius"/>
    </source>
</evidence>
<sequence>MTVKHHHKPKVRDSFAHIYKSIERKKLKLVMVITGIVMIIEVIGSVLTNSLALLSDAGHMFTHFFALGIGYVAIIIARKDSCHHRTYGFYRVEILAALFNSLFLFAVTAYIFFEGIKRLISPEPVLGLQVFLVAVVGLTVNAISVLILRGSARDDINTKGVFLHVIADTLSSVVVVFGAIIMYFTGWYIVDPLSSIGISLVIFMWARGLFKDSINVLLETAPKGINIDNVSAELKKEIPEVRDIRDMHIWEITSNMYSLTAHIAINGVNQKKSTEILNRINKFLNERYDIEHTTIQFDI</sequence>
<keyword evidence="7 8" id="KW-0472">Membrane</keyword>
<evidence type="ECO:0000256" key="3">
    <source>
        <dbReference type="ARBA" id="ARBA00022448"/>
    </source>
</evidence>
<comment type="subcellular location">
    <subcellularLocation>
        <location evidence="1">Membrane</location>
        <topology evidence="1">Multi-pass membrane protein</topology>
    </subcellularLocation>
</comment>
<feature type="transmembrane region" description="Helical" evidence="8">
    <location>
        <begin position="89"/>
        <end position="113"/>
    </location>
</feature>
<dbReference type="Proteomes" id="UP000266287">
    <property type="component" value="Unassembled WGS sequence"/>
</dbReference>
<dbReference type="InterPro" id="IPR036837">
    <property type="entry name" value="Cation_efflux_CTD_sf"/>
</dbReference>
<keyword evidence="6" id="KW-0406">Ion transport</keyword>
<organism evidence="11 12">
    <name type="scientific">candidate division NPL-UPA2 bacterium Unc8</name>
    <dbReference type="NCBI Taxonomy" id="1980939"/>
    <lineage>
        <taxon>Bacteria</taxon>
    </lineage>
</organism>
<dbReference type="Pfam" id="PF16916">
    <property type="entry name" value="ZT_dimer"/>
    <property type="match status" value="1"/>
</dbReference>
<evidence type="ECO:0000313" key="12">
    <source>
        <dbReference type="Proteomes" id="UP000266287"/>
    </source>
</evidence>
<protein>
    <submittedName>
        <fullName evidence="11">Cation transporter</fullName>
    </submittedName>
</protein>
<evidence type="ECO:0000256" key="2">
    <source>
        <dbReference type="ARBA" id="ARBA00008873"/>
    </source>
</evidence>
<evidence type="ECO:0000256" key="5">
    <source>
        <dbReference type="ARBA" id="ARBA00022989"/>
    </source>
</evidence>
<dbReference type="InterPro" id="IPR027470">
    <property type="entry name" value="Cation_efflux_CTD"/>
</dbReference>
<keyword evidence="5 8" id="KW-1133">Transmembrane helix</keyword>
<dbReference type="GO" id="GO:0005886">
    <property type="term" value="C:plasma membrane"/>
    <property type="evidence" value="ECO:0007669"/>
    <property type="project" value="TreeGrafter"/>
</dbReference>
<dbReference type="SUPFAM" id="SSF160240">
    <property type="entry name" value="Cation efflux protein cytoplasmic domain-like"/>
    <property type="match status" value="1"/>
</dbReference>
<comment type="caution">
    <text evidence="11">The sequence shown here is derived from an EMBL/GenBank/DDBJ whole genome shotgun (WGS) entry which is preliminary data.</text>
</comment>
<comment type="similarity">
    <text evidence="2">Belongs to the cation diffusion facilitator (CDF) transporter (TC 2.A.4) family. SLC30A subfamily.</text>
</comment>
<dbReference type="Gene3D" id="1.20.1510.10">
    <property type="entry name" value="Cation efflux protein transmembrane domain"/>
    <property type="match status" value="1"/>
</dbReference>
<feature type="domain" description="Cation efflux protein cytoplasmic" evidence="10">
    <location>
        <begin position="223"/>
        <end position="298"/>
    </location>
</feature>
<feature type="transmembrane region" description="Helical" evidence="8">
    <location>
        <begin position="160"/>
        <end position="181"/>
    </location>
</feature>
<evidence type="ECO:0000313" key="11">
    <source>
        <dbReference type="EMBL" id="RII01110.1"/>
    </source>
</evidence>
<dbReference type="Pfam" id="PF01545">
    <property type="entry name" value="Cation_efflux"/>
    <property type="match status" value="1"/>
</dbReference>
<name>A0A399G0J2_UNCN2</name>
<dbReference type="EMBL" id="NDHY01000001">
    <property type="protein sequence ID" value="RII01110.1"/>
    <property type="molecule type" value="Genomic_DNA"/>
</dbReference>
<dbReference type="AlphaFoldDB" id="A0A399G0J2"/>
<evidence type="ECO:0000256" key="7">
    <source>
        <dbReference type="ARBA" id="ARBA00023136"/>
    </source>
</evidence>
<dbReference type="GO" id="GO:0005385">
    <property type="term" value="F:zinc ion transmembrane transporter activity"/>
    <property type="evidence" value="ECO:0007669"/>
    <property type="project" value="TreeGrafter"/>
</dbReference>
<feature type="transmembrane region" description="Helical" evidence="8">
    <location>
        <begin position="125"/>
        <end position="148"/>
    </location>
</feature>
<evidence type="ECO:0000256" key="1">
    <source>
        <dbReference type="ARBA" id="ARBA00004141"/>
    </source>
</evidence>
<dbReference type="InterPro" id="IPR050681">
    <property type="entry name" value="CDF/SLC30A"/>
</dbReference>
<feature type="domain" description="Cation efflux protein transmembrane" evidence="9">
    <location>
        <begin position="28"/>
        <end position="218"/>
    </location>
</feature>
<keyword evidence="4 8" id="KW-0812">Transmembrane</keyword>
<dbReference type="PANTHER" id="PTHR11562">
    <property type="entry name" value="CATION EFFLUX PROTEIN/ ZINC TRANSPORTER"/>
    <property type="match status" value="1"/>
</dbReference>
<feature type="transmembrane region" description="Helical" evidence="8">
    <location>
        <begin position="60"/>
        <end position="77"/>
    </location>
</feature>
<reference evidence="11 12" key="1">
    <citation type="submission" date="2018-08" db="EMBL/GenBank/DDBJ databases">
        <title>Draft genome of candidate division NPL-UPA2 bacterium Unc8 that adapted to ultra-basic serpentinizing groundwater.</title>
        <authorList>
            <person name="Ishii S."/>
            <person name="Suzuki S."/>
            <person name="Nealson K.H."/>
        </authorList>
    </citation>
    <scope>NUCLEOTIDE SEQUENCE [LARGE SCALE GENOMIC DNA]</scope>
    <source>
        <strain evidence="11">Unc8</strain>
    </source>
</reference>
<feature type="transmembrane region" description="Helical" evidence="8">
    <location>
        <begin position="29"/>
        <end position="54"/>
    </location>
</feature>
<evidence type="ECO:0000256" key="6">
    <source>
        <dbReference type="ARBA" id="ARBA00023065"/>
    </source>
</evidence>
<dbReference type="PANTHER" id="PTHR11562:SF17">
    <property type="entry name" value="RE54080P-RELATED"/>
    <property type="match status" value="1"/>
</dbReference>
<keyword evidence="3" id="KW-0813">Transport</keyword>
<dbReference type="InterPro" id="IPR058533">
    <property type="entry name" value="Cation_efflux_TM"/>
</dbReference>
<gene>
    <name evidence="11" type="ORF">B9J77_00825</name>
</gene>
<evidence type="ECO:0000259" key="10">
    <source>
        <dbReference type="Pfam" id="PF16916"/>
    </source>
</evidence>